<protein>
    <submittedName>
        <fullName evidence="4">SPOR domain-containing protein</fullName>
    </submittedName>
</protein>
<dbReference type="PROSITE" id="PS51724">
    <property type="entry name" value="SPOR"/>
    <property type="match status" value="1"/>
</dbReference>
<evidence type="ECO:0000259" key="3">
    <source>
        <dbReference type="PROSITE" id="PS51724"/>
    </source>
</evidence>
<feature type="transmembrane region" description="Helical" evidence="2">
    <location>
        <begin position="53"/>
        <end position="73"/>
    </location>
</feature>
<feature type="region of interest" description="Disordered" evidence="1">
    <location>
        <begin position="134"/>
        <end position="171"/>
    </location>
</feature>
<gene>
    <name evidence="4" type="ORF">E5222_02390</name>
</gene>
<reference evidence="4 5" key="1">
    <citation type="submission" date="2019-04" db="EMBL/GenBank/DDBJ databases">
        <title>Altererythrobacter aquimixticola sp. nov., isolated from sediment of junction between the ocean and a freshwater spring.</title>
        <authorList>
            <person name="Yoon J.-H."/>
        </authorList>
    </citation>
    <scope>NUCLEOTIDE SEQUENCE [LARGE SCALE GENOMIC DNA]</scope>
    <source>
        <strain evidence="4 5">SSKS-13</strain>
    </source>
</reference>
<keyword evidence="2" id="KW-0812">Transmembrane</keyword>
<organism evidence="4 5">
    <name type="scientific">Alteraurantiacibacter aquimixticola</name>
    <dbReference type="NCBI Taxonomy" id="2489173"/>
    <lineage>
        <taxon>Bacteria</taxon>
        <taxon>Pseudomonadati</taxon>
        <taxon>Pseudomonadota</taxon>
        <taxon>Alphaproteobacteria</taxon>
        <taxon>Sphingomonadales</taxon>
        <taxon>Erythrobacteraceae</taxon>
        <taxon>Alteraurantiacibacter</taxon>
    </lineage>
</organism>
<comment type="caution">
    <text evidence="4">The sequence shown here is derived from an EMBL/GenBank/DDBJ whole genome shotgun (WGS) entry which is preliminary data.</text>
</comment>
<keyword evidence="2" id="KW-0472">Membrane</keyword>
<feature type="domain" description="SPOR" evidence="3">
    <location>
        <begin position="166"/>
        <end position="247"/>
    </location>
</feature>
<dbReference type="EMBL" id="SSHH01000001">
    <property type="protein sequence ID" value="TIX51334.1"/>
    <property type="molecule type" value="Genomic_DNA"/>
</dbReference>
<dbReference type="GO" id="GO:0042834">
    <property type="term" value="F:peptidoglycan binding"/>
    <property type="evidence" value="ECO:0007669"/>
    <property type="project" value="InterPro"/>
</dbReference>
<accession>A0A4T3F4Q4</accession>
<evidence type="ECO:0000256" key="1">
    <source>
        <dbReference type="SAM" id="MobiDB-lite"/>
    </source>
</evidence>
<feature type="compositionally biased region" description="Acidic residues" evidence="1">
    <location>
        <begin position="22"/>
        <end position="42"/>
    </location>
</feature>
<dbReference type="OrthoDB" id="7390714at2"/>
<dbReference type="Proteomes" id="UP000309389">
    <property type="component" value="Unassembled WGS sequence"/>
</dbReference>
<feature type="region of interest" description="Disordered" evidence="1">
    <location>
        <begin position="1"/>
        <end position="42"/>
    </location>
</feature>
<dbReference type="InterPro" id="IPR007730">
    <property type="entry name" value="SPOR-like_dom"/>
</dbReference>
<dbReference type="Pfam" id="PF05036">
    <property type="entry name" value="SPOR"/>
    <property type="match status" value="1"/>
</dbReference>
<dbReference type="RefSeq" id="WP_136692119.1">
    <property type="nucleotide sequence ID" value="NZ_SSHH01000001.1"/>
</dbReference>
<evidence type="ECO:0000313" key="4">
    <source>
        <dbReference type="EMBL" id="TIX51334.1"/>
    </source>
</evidence>
<sequence length="247" mass="25764">MSWPNGDEGKDDAADLGADSTYEADEQLALSDDDDALPWLESDEDYEEEGGDYRILIFGAVAVLMLAGILFGVSQFLGSSATQGEIVADGSTIEAPDEPYKMRPEDPGGTEVAGTGDVSFQVGEGQETVGQLAAGEVPSPSIDVDQQRSGDETPAPAPAPSPSPTQAALSGVGVQVGAFSTRQSAESGWSQLSNRYSVLQGHNHRIIEGRADSGVIYRLQAVTANADAADALCRSIRNAGGDCQVKR</sequence>
<keyword evidence="2" id="KW-1133">Transmembrane helix</keyword>
<dbReference type="SUPFAM" id="SSF110997">
    <property type="entry name" value="Sporulation related repeat"/>
    <property type="match status" value="1"/>
</dbReference>
<keyword evidence="5" id="KW-1185">Reference proteome</keyword>
<evidence type="ECO:0000313" key="5">
    <source>
        <dbReference type="Proteomes" id="UP000309389"/>
    </source>
</evidence>
<dbReference type="Gene3D" id="3.30.70.1070">
    <property type="entry name" value="Sporulation related repeat"/>
    <property type="match status" value="1"/>
</dbReference>
<evidence type="ECO:0000256" key="2">
    <source>
        <dbReference type="SAM" id="Phobius"/>
    </source>
</evidence>
<proteinExistence type="predicted"/>
<dbReference type="AlphaFoldDB" id="A0A4T3F4Q4"/>
<name>A0A4T3F4Q4_9SPHN</name>
<feature type="region of interest" description="Disordered" evidence="1">
    <location>
        <begin position="88"/>
        <end position="117"/>
    </location>
</feature>
<dbReference type="InterPro" id="IPR036680">
    <property type="entry name" value="SPOR-like_sf"/>
</dbReference>